<keyword evidence="2 7" id="KW-0436">Ligase</keyword>
<dbReference type="EMBL" id="QXIR01000004">
    <property type="protein sequence ID" value="RIW37348.1"/>
    <property type="molecule type" value="Genomic_DNA"/>
</dbReference>
<keyword evidence="6 7" id="KW-0061">Asparagine biosynthesis</keyword>
<dbReference type="Pfam" id="PF03590">
    <property type="entry name" value="AsnA"/>
    <property type="match status" value="1"/>
</dbReference>
<reference evidence="10 11" key="1">
    <citation type="submission" date="2018-09" db="EMBL/GenBank/DDBJ databases">
        <title>Bacillus saliacetes sp. nov., isolated from Thai shrimp paste (Ka-pi).</title>
        <authorList>
            <person name="Daroonpunt R."/>
            <person name="Tanasupawat S."/>
            <person name="Yiamsombut S."/>
        </authorList>
    </citation>
    <scope>NUCLEOTIDE SEQUENCE [LARGE SCALE GENOMIC DNA]</scope>
    <source>
        <strain evidence="10 11">SKP7-4</strain>
    </source>
</reference>
<dbReference type="PANTHER" id="PTHR30073">
    <property type="entry name" value="ASPARTATE--AMMONIA LIGASE"/>
    <property type="match status" value="1"/>
</dbReference>
<comment type="pathway">
    <text evidence="7">Amino-acid biosynthesis; L-asparagine biosynthesis; L-asparagine from L-aspartate (ammonia route): step 1/1.</text>
</comment>
<dbReference type="EC" id="6.3.1.1" evidence="7 8"/>
<sequence length="337" mass="38461">MTNTFKVPKGYRSKLDLLYTEFAINEVKTHFEANLAKALNLIKVSAPILLKEETGINDNLNGVERTVSFDALDVTDGNVEIVQSLAKWKRIALARFGLPLGQGLYTNMNAIRRDEELDNLHSIYVDQWDWEKVISKEERNLVTLQYEVEKIYEAIKATERYMSELHSSLTPTLPERIHFITSQELADRYPDKTPKEREDIITKQHGAVFLTQIGGLLKSGEKHDGRAPDYDDWTLNGDIILWNPVLDTAFEVSSMGIRVDEQALLYQLWEAGNNERKSLPYHQSILNGELPYTMGGGIGQSRLCMFLLRKAHIGEVHSSVWNESILKDCKEKNIPLL</sequence>
<dbReference type="GO" id="GO:0070981">
    <property type="term" value="P:L-asparagine biosynthetic process"/>
    <property type="evidence" value="ECO:0007669"/>
    <property type="project" value="UniProtKB-UniRule"/>
</dbReference>
<dbReference type="Proteomes" id="UP000265801">
    <property type="component" value="Unassembled WGS sequence"/>
</dbReference>
<proteinExistence type="inferred from homology"/>
<accession>A0A3A1R3Q1</accession>
<comment type="similarity">
    <text evidence="7">Belongs to the class-II aminoacyl-tRNA synthetase family. AsnA subfamily.</text>
</comment>
<dbReference type="GO" id="GO:0004071">
    <property type="term" value="F:aspartate-ammonia ligase activity"/>
    <property type="evidence" value="ECO:0007669"/>
    <property type="project" value="UniProtKB-UniRule"/>
</dbReference>
<dbReference type="PANTHER" id="PTHR30073:SF5">
    <property type="entry name" value="ASPARTATE--AMMONIA LIGASE"/>
    <property type="match status" value="1"/>
</dbReference>
<evidence type="ECO:0000256" key="5">
    <source>
        <dbReference type="ARBA" id="ARBA00022840"/>
    </source>
</evidence>
<dbReference type="HAMAP" id="MF_00555">
    <property type="entry name" value="AsnA"/>
    <property type="match status" value="1"/>
</dbReference>
<keyword evidence="4 7" id="KW-0547">Nucleotide-binding</keyword>
<dbReference type="GO" id="GO:0005829">
    <property type="term" value="C:cytosol"/>
    <property type="evidence" value="ECO:0007669"/>
    <property type="project" value="TreeGrafter"/>
</dbReference>
<evidence type="ECO:0000259" key="9">
    <source>
        <dbReference type="PROSITE" id="PS50862"/>
    </source>
</evidence>
<dbReference type="OrthoDB" id="9766088at2"/>
<keyword evidence="1 7" id="KW-0963">Cytoplasm</keyword>
<gene>
    <name evidence="7" type="primary">asnA</name>
    <name evidence="10" type="ORF">D3H55_04740</name>
</gene>
<organism evidence="10 11">
    <name type="scientific">Bacillus salacetis</name>
    <dbReference type="NCBI Taxonomy" id="2315464"/>
    <lineage>
        <taxon>Bacteria</taxon>
        <taxon>Bacillati</taxon>
        <taxon>Bacillota</taxon>
        <taxon>Bacilli</taxon>
        <taxon>Bacillales</taxon>
        <taxon>Bacillaceae</taxon>
        <taxon>Bacillus</taxon>
    </lineage>
</organism>
<evidence type="ECO:0000256" key="6">
    <source>
        <dbReference type="ARBA" id="ARBA00022888"/>
    </source>
</evidence>
<dbReference type="NCBIfam" id="TIGR00669">
    <property type="entry name" value="asnA"/>
    <property type="match status" value="1"/>
</dbReference>
<evidence type="ECO:0000256" key="4">
    <source>
        <dbReference type="ARBA" id="ARBA00022741"/>
    </source>
</evidence>
<keyword evidence="5 7" id="KW-0067">ATP-binding</keyword>
<evidence type="ECO:0000256" key="7">
    <source>
        <dbReference type="HAMAP-Rule" id="MF_00555"/>
    </source>
</evidence>
<dbReference type="PIRSF" id="PIRSF001555">
    <property type="entry name" value="Asp_ammon_ligase"/>
    <property type="match status" value="1"/>
</dbReference>
<dbReference type="AlphaFoldDB" id="A0A3A1R3Q1"/>
<dbReference type="Gene3D" id="3.30.930.10">
    <property type="entry name" value="Bira Bifunctional Protein, Domain 2"/>
    <property type="match status" value="1"/>
</dbReference>
<evidence type="ECO:0000313" key="10">
    <source>
        <dbReference type="EMBL" id="RIW37348.1"/>
    </source>
</evidence>
<evidence type="ECO:0000256" key="3">
    <source>
        <dbReference type="ARBA" id="ARBA00022605"/>
    </source>
</evidence>
<evidence type="ECO:0000256" key="2">
    <source>
        <dbReference type="ARBA" id="ARBA00022598"/>
    </source>
</evidence>
<name>A0A3A1R3Q1_9BACI</name>
<dbReference type="InterPro" id="IPR004618">
    <property type="entry name" value="AsnA"/>
</dbReference>
<dbReference type="GO" id="GO:0016740">
    <property type="term" value="F:transferase activity"/>
    <property type="evidence" value="ECO:0007669"/>
    <property type="project" value="UniProtKB-ARBA"/>
</dbReference>
<keyword evidence="11" id="KW-1185">Reference proteome</keyword>
<dbReference type="PROSITE" id="PS50862">
    <property type="entry name" value="AA_TRNA_LIGASE_II"/>
    <property type="match status" value="1"/>
</dbReference>
<dbReference type="GO" id="GO:0005524">
    <property type="term" value="F:ATP binding"/>
    <property type="evidence" value="ECO:0007669"/>
    <property type="project" value="UniProtKB-UniRule"/>
</dbReference>
<dbReference type="RefSeq" id="WP_119545767.1">
    <property type="nucleotide sequence ID" value="NZ_QXIR01000004.1"/>
</dbReference>
<feature type="domain" description="Aminoacyl-transfer RNA synthetases class-II family profile" evidence="9">
    <location>
        <begin position="25"/>
        <end position="335"/>
    </location>
</feature>
<dbReference type="SUPFAM" id="SSF55681">
    <property type="entry name" value="Class II aaRS and biotin synthetases"/>
    <property type="match status" value="1"/>
</dbReference>
<evidence type="ECO:0000256" key="8">
    <source>
        <dbReference type="NCBIfam" id="TIGR00669"/>
    </source>
</evidence>
<comment type="catalytic activity">
    <reaction evidence="7">
        <text>L-aspartate + NH4(+) + ATP = L-asparagine + AMP + diphosphate + H(+)</text>
        <dbReference type="Rhea" id="RHEA:11372"/>
        <dbReference type="ChEBI" id="CHEBI:15378"/>
        <dbReference type="ChEBI" id="CHEBI:28938"/>
        <dbReference type="ChEBI" id="CHEBI:29991"/>
        <dbReference type="ChEBI" id="CHEBI:30616"/>
        <dbReference type="ChEBI" id="CHEBI:33019"/>
        <dbReference type="ChEBI" id="CHEBI:58048"/>
        <dbReference type="ChEBI" id="CHEBI:456215"/>
        <dbReference type="EC" id="6.3.1.1"/>
    </reaction>
</comment>
<evidence type="ECO:0000256" key="1">
    <source>
        <dbReference type="ARBA" id="ARBA00022490"/>
    </source>
</evidence>
<comment type="subcellular location">
    <subcellularLocation>
        <location evidence="7">Cytoplasm</location>
    </subcellularLocation>
</comment>
<protein>
    <recommendedName>
        <fullName evidence="7 8">Aspartate--ammonia ligase</fullName>
        <ecNumber evidence="7 8">6.3.1.1</ecNumber>
    </recommendedName>
    <alternativeName>
        <fullName evidence="7">Asparagine synthetase A</fullName>
    </alternativeName>
</protein>
<dbReference type="UniPathway" id="UPA00134">
    <property type="reaction ID" value="UER00194"/>
</dbReference>
<dbReference type="GO" id="GO:0140096">
    <property type="term" value="F:catalytic activity, acting on a protein"/>
    <property type="evidence" value="ECO:0007669"/>
    <property type="project" value="UniProtKB-ARBA"/>
</dbReference>
<dbReference type="InterPro" id="IPR006195">
    <property type="entry name" value="aa-tRNA-synth_II"/>
</dbReference>
<keyword evidence="3 7" id="KW-0028">Amino-acid biosynthesis</keyword>
<comment type="caution">
    <text evidence="10">The sequence shown here is derived from an EMBL/GenBank/DDBJ whole genome shotgun (WGS) entry which is preliminary data.</text>
</comment>
<evidence type="ECO:0000313" key="11">
    <source>
        <dbReference type="Proteomes" id="UP000265801"/>
    </source>
</evidence>
<dbReference type="InterPro" id="IPR045864">
    <property type="entry name" value="aa-tRNA-synth_II/BPL/LPL"/>
</dbReference>